<keyword evidence="5" id="KW-1185">Reference proteome</keyword>
<reference evidence="4 5" key="1">
    <citation type="journal article" date="2016" name="Microbes Environ.">
        <title>Phylogenetically diverse aerobic anoxygenic phototrophic bacteria isolated from epilithic biofilms in Tama river, Japan.</title>
        <authorList>
            <person name="Hirose S."/>
            <person name="Matsuura K."/>
            <person name="Haruta S."/>
        </authorList>
    </citation>
    <scope>NUCLEOTIDE SEQUENCE [LARGE SCALE GENOMIC DNA]</scope>
    <source>
        <strain evidence="4 5">S08</strain>
    </source>
</reference>
<dbReference type="Proteomes" id="UP000831327">
    <property type="component" value="Chromosome"/>
</dbReference>
<keyword evidence="2" id="KW-1133">Transmembrane helix</keyword>
<organism evidence="4 5">
    <name type="scientific">Roseomonas fluvialis</name>
    <dbReference type="NCBI Taxonomy" id="1750527"/>
    <lineage>
        <taxon>Bacteria</taxon>
        <taxon>Pseudomonadati</taxon>
        <taxon>Pseudomonadota</taxon>
        <taxon>Alphaproteobacteria</taxon>
        <taxon>Acetobacterales</taxon>
        <taxon>Roseomonadaceae</taxon>
        <taxon>Roseomonas</taxon>
    </lineage>
</organism>
<evidence type="ECO:0000259" key="3">
    <source>
        <dbReference type="PROSITE" id="PS50850"/>
    </source>
</evidence>
<dbReference type="RefSeq" id="WP_244408571.1">
    <property type="nucleotide sequence ID" value="NZ_AP025637.1"/>
</dbReference>
<feature type="transmembrane region" description="Helical" evidence="2">
    <location>
        <begin position="109"/>
        <end position="132"/>
    </location>
</feature>
<keyword evidence="2" id="KW-0812">Transmembrane</keyword>
<gene>
    <name evidence="4" type="ORF">Rmf_43210</name>
</gene>
<evidence type="ECO:0000256" key="1">
    <source>
        <dbReference type="SAM" id="MobiDB-lite"/>
    </source>
</evidence>
<feature type="region of interest" description="Disordered" evidence="1">
    <location>
        <begin position="148"/>
        <end position="179"/>
    </location>
</feature>
<evidence type="ECO:0000313" key="5">
    <source>
        <dbReference type="Proteomes" id="UP000831327"/>
    </source>
</evidence>
<dbReference type="InterPro" id="IPR020846">
    <property type="entry name" value="MFS_dom"/>
</dbReference>
<keyword evidence="2" id="KW-0472">Membrane</keyword>
<protein>
    <recommendedName>
        <fullName evidence="3">Major facilitator superfamily (MFS) profile domain-containing protein</fullName>
    </recommendedName>
</protein>
<evidence type="ECO:0000313" key="4">
    <source>
        <dbReference type="EMBL" id="BDG74392.1"/>
    </source>
</evidence>
<feature type="transmembrane region" description="Helical" evidence="2">
    <location>
        <begin position="80"/>
        <end position="103"/>
    </location>
</feature>
<accession>A0ABM7Y8N7</accession>
<sequence length="179" mass="17952">MTLGVIVSLFGLGTMLVLLFTLAIYAVPFFVGLTVGMWAFETGAGVIGAVLVGFVAGVVALFAAQLLFASVRSLALRAVIALLFAAPAAVAGYHAVLGISALLVPSEAWRHVFAAIGGLVVGVSAAVQLAAFAGAGAQPRQVTIGRPDAEFAEAAGPNQPRLPSPSTARLPAPSSGSRG</sequence>
<dbReference type="PROSITE" id="PS50850">
    <property type="entry name" value="MFS"/>
    <property type="match status" value="1"/>
</dbReference>
<feature type="domain" description="Major facilitator superfamily (MFS) profile" evidence="3">
    <location>
        <begin position="1"/>
        <end position="179"/>
    </location>
</feature>
<feature type="transmembrane region" description="Helical" evidence="2">
    <location>
        <begin position="46"/>
        <end position="68"/>
    </location>
</feature>
<name>A0ABM7Y8N7_9PROT</name>
<evidence type="ECO:0000256" key="2">
    <source>
        <dbReference type="SAM" id="Phobius"/>
    </source>
</evidence>
<dbReference type="EMBL" id="AP025637">
    <property type="protein sequence ID" value="BDG74392.1"/>
    <property type="molecule type" value="Genomic_DNA"/>
</dbReference>
<proteinExistence type="predicted"/>
<feature type="transmembrane region" description="Helical" evidence="2">
    <location>
        <begin position="7"/>
        <end position="40"/>
    </location>
</feature>